<proteinExistence type="predicted"/>
<reference evidence="2" key="1">
    <citation type="journal article" date="2016" name="Nature">
        <title>Genome evolution in the allotetraploid frog Xenopus laevis.</title>
        <authorList>
            <person name="Session A.M."/>
            <person name="Uno Y."/>
            <person name="Kwon T."/>
            <person name="Chapman J.A."/>
            <person name="Toyoda A."/>
            <person name="Takahashi S."/>
            <person name="Fukui A."/>
            <person name="Hikosaka A."/>
            <person name="Suzuki A."/>
            <person name="Kondo M."/>
            <person name="van Heeringen S.J."/>
            <person name="Quigley I."/>
            <person name="Heinz S."/>
            <person name="Ogino H."/>
            <person name="Ochi H."/>
            <person name="Hellsten U."/>
            <person name="Lyons J.B."/>
            <person name="Simakov O."/>
            <person name="Putnam N."/>
            <person name="Stites J."/>
            <person name="Kuroki Y."/>
            <person name="Tanaka T."/>
            <person name="Michiue T."/>
            <person name="Watanabe M."/>
            <person name="Bogdanovic O."/>
            <person name="Lister R."/>
            <person name="Georgiou G."/>
            <person name="Paranjpe S.S."/>
            <person name="van Kruijsbergen I."/>
            <person name="Shu S."/>
            <person name="Carlson J."/>
            <person name="Kinoshita T."/>
            <person name="Ohta Y."/>
            <person name="Mawaribuchi S."/>
            <person name="Jenkins J."/>
            <person name="Grimwood J."/>
            <person name="Schmutz J."/>
            <person name="Mitros T."/>
            <person name="Mozaffari S.V."/>
            <person name="Suzuki Y."/>
            <person name="Haramoto Y."/>
            <person name="Yamamoto T.S."/>
            <person name="Takagi C."/>
            <person name="Heald R."/>
            <person name="Miller K."/>
            <person name="Haudenschild C."/>
            <person name="Kitzman J."/>
            <person name="Nakayama T."/>
            <person name="Izutsu Y."/>
            <person name="Robert J."/>
            <person name="Fortriede J."/>
            <person name="Burns K."/>
            <person name="Lotay V."/>
            <person name="Karimi K."/>
            <person name="Yasuoka Y."/>
            <person name="Dichmann D.S."/>
            <person name="Flajnik M.F."/>
            <person name="Houston D.W."/>
            <person name="Shendure J."/>
            <person name="DuPasquier L."/>
            <person name="Vize P.D."/>
            <person name="Zorn A.M."/>
            <person name="Ito M."/>
            <person name="Marcotte E.M."/>
            <person name="Wallingford J.B."/>
            <person name="Ito Y."/>
            <person name="Asashima M."/>
            <person name="Ueno N."/>
            <person name="Matsuda Y."/>
            <person name="Veenstra G.J."/>
            <person name="Fujiyama A."/>
            <person name="Harland R.M."/>
            <person name="Taira M."/>
            <person name="Rokhsar D.S."/>
        </authorList>
    </citation>
    <scope>NUCLEOTIDE SEQUENCE [LARGE SCALE GENOMIC DNA]</scope>
    <source>
        <strain evidence="2">J</strain>
    </source>
</reference>
<protein>
    <submittedName>
        <fullName evidence="1">Uncharacterized protein</fullName>
    </submittedName>
</protein>
<name>A0A974DPR6_XENLA</name>
<sequence>MTLSCVKIQGYWTQVTFISKVMVLPIEPTPTAALLGLTMGHDFSKEGRVFLQTLLYYAQKMIILKWNRPLAPTIEAWKVLVNAALPFYKEAYIARGCQDKFIDIWLLWILNPDTNSPGVL</sequence>
<organism evidence="1 2">
    <name type="scientific">Xenopus laevis</name>
    <name type="common">African clawed frog</name>
    <dbReference type="NCBI Taxonomy" id="8355"/>
    <lineage>
        <taxon>Eukaryota</taxon>
        <taxon>Metazoa</taxon>
        <taxon>Chordata</taxon>
        <taxon>Craniata</taxon>
        <taxon>Vertebrata</taxon>
        <taxon>Euteleostomi</taxon>
        <taxon>Amphibia</taxon>
        <taxon>Batrachia</taxon>
        <taxon>Anura</taxon>
        <taxon>Pipoidea</taxon>
        <taxon>Pipidae</taxon>
        <taxon>Xenopodinae</taxon>
        <taxon>Xenopus</taxon>
        <taxon>Xenopus</taxon>
    </lineage>
</organism>
<evidence type="ECO:0000313" key="1">
    <source>
        <dbReference type="EMBL" id="OCT95275.1"/>
    </source>
</evidence>
<dbReference type="Proteomes" id="UP000694892">
    <property type="component" value="Chromosome 2L"/>
</dbReference>
<accession>A0A974DPR6</accession>
<gene>
    <name evidence="1" type="ORF">XELAEV_18012960mg</name>
</gene>
<dbReference type="AlphaFoldDB" id="A0A974DPR6"/>
<dbReference type="EMBL" id="CM004468">
    <property type="protein sequence ID" value="OCT95275.1"/>
    <property type="molecule type" value="Genomic_DNA"/>
</dbReference>
<evidence type="ECO:0000313" key="2">
    <source>
        <dbReference type="Proteomes" id="UP000694892"/>
    </source>
</evidence>